<reference evidence="1 2" key="1">
    <citation type="submission" date="2020-08" db="EMBL/GenBank/DDBJ databases">
        <title>Genomic Encyclopedia of Type Strains, Phase III (KMG-III): the genomes of soil and plant-associated and newly described type strains.</title>
        <authorList>
            <person name="Whitman W."/>
        </authorList>
    </citation>
    <scope>NUCLEOTIDE SEQUENCE [LARGE SCALE GENOMIC DNA]</scope>
    <source>
        <strain evidence="1 2">CECT 8693</strain>
    </source>
</reference>
<sequence>MKPEQIEQAKTIAFNFCVKSLKECFQKYIEEDKPQTKFQWEQLIDDAIHAAHEEAWTVFRHDEKLNELVFVNLSDGKMKYECTMDNETLPQYFSDHERIKWNEIDRFKRKKGVSK</sequence>
<gene>
    <name evidence="1" type="ORF">FHR92_001050</name>
</gene>
<keyword evidence="2" id="KW-1185">Reference proteome</keyword>
<dbReference type="AlphaFoldDB" id="A0A7W3SR90"/>
<proteinExistence type="predicted"/>
<accession>A0A7W3SR90</accession>
<protein>
    <submittedName>
        <fullName evidence="1">Uncharacterized protein</fullName>
    </submittedName>
</protein>
<organism evidence="1 2">
    <name type="scientific">Fontibacillus solani</name>
    <dbReference type="NCBI Taxonomy" id="1572857"/>
    <lineage>
        <taxon>Bacteria</taxon>
        <taxon>Bacillati</taxon>
        <taxon>Bacillota</taxon>
        <taxon>Bacilli</taxon>
        <taxon>Bacillales</taxon>
        <taxon>Paenibacillaceae</taxon>
        <taxon>Fontibacillus</taxon>
    </lineage>
</organism>
<evidence type="ECO:0000313" key="2">
    <source>
        <dbReference type="Proteomes" id="UP000567067"/>
    </source>
</evidence>
<dbReference type="EMBL" id="JACJIP010000004">
    <property type="protein sequence ID" value="MBA9084593.1"/>
    <property type="molecule type" value="Genomic_DNA"/>
</dbReference>
<name>A0A7W3SR90_9BACL</name>
<evidence type="ECO:0000313" key="1">
    <source>
        <dbReference type="EMBL" id="MBA9084593.1"/>
    </source>
</evidence>
<dbReference type="RefSeq" id="WP_182534601.1">
    <property type="nucleotide sequence ID" value="NZ_JACJIP010000004.1"/>
</dbReference>
<dbReference type="Proteomes" id="UP000567067">
    <property type="component" value="Unassembled WGS sequence"/>
</dbReference>
<comment type="caution">
    <text evidence="1">The sequence shown here is derived from an EMBL/GenBank/DDBJ whole genome shotgun (WGS) entry which is preliminary data.</text>
</comment>